<dbReference type="AlphaFoldDB" id="A0A316AH07"/>
<dbReference type="SUPFAM" id="SSF46689">
    <property type="entry name" value="Homeodomain-like"/>
    <property type="match status" value="1"/>
</dbReference>
<dbReference type="RefSeq" id="WP_109675755.1">
    <property type="nucleotide sequence ID" value="NZ_QGDT01000009.1"/>
</dbReference>
<evidence type="ECO:0000256" key="1">
    <source>
        <dbReference type="ARBA" id="ARBA00023015"/>
    </source>
</evidence>
<dbReference type="PANTHER" id="PTHR43280:SF32">
    <property type="entry name" value="TRANSCRIPTIONAL REGULATORY PROTEIN"/>
    <property type="match status" value="1"/>
</dbReference>
<dbReference type="PANTHER" id="PTHR43280">
    <property type="entry name" value="ARAC-FAMILY TRANSCRIPTIONAL REGULATOR"/>
    <property type="match status" value="1"/>
</dbReference>
<evidence type="ECO:0000313" key="6">
    <source>
        <dbReference type="Proteomes" id="UP000245880"/>
    </source>
</evidence>
<sequence length="295" mass="34559">METIPHVHFKNDQEPIGFEAIDLQELLKQPQRPLDHNPFAAHRIHFFAVLFISKGTATHRLDFNEYTLQSGQCLIIAKDQIHAFDPSMEYEGTLLIFTDTFLFRYLAPAVLGKITWLFNYHSHTSQYDTFPHFSPLLEMVHDIQNRGTIKNPSPILASLLSVMLLEFEAHTPTSHNDPLLNTEEIKIFEMFRTEVVTHYRHNRNANYFAQKLGISYKHLNEICKTFTQTTAKSFIDQYIILEAKRHLNTSALSIKEITYLCGFDEPTNFQKYFKKMTNETPRKFRSRNRYIIDLP</sequence>
<dbReference type="Proteomes" id="UP000245880">
    <property type="component" value="Unassembled WGS sequence"/>
</dbReference>
<dbReference type="SUPFAM" id="SSF51215">
    <property type="entry name" value="Regulatory protein AraC"/>
    <property type="match status" value="1"/>
</dbReference>
<dbReference type="Pfam" id="PF12833">
    <property type="entry name" value="HTH_18"/>
    <property type="match status" value="1"/>
</dbReference>
<dbReference type="SMART" id="SM00342">
    <property type="entry name" value="HTH_ARAC"/>
    <property type="match status" value="1"/>
</dbReference>
<dbReference type="InterPro" id="IPR003313">
    <property type="entry name" value="AraC-bd"/>
</dbReference>
<reference evidence="5 6" key="1">
    <citation type="submission" date="2018-03" db="EMBL/GenBank/DDBJ databases">
        <title>Genomic Encyclopedia of Archaeal and Bacterial Type Strains, Phase II (KMG-II): from individual species to whole genera.</title>
        <authorList>
            <person name="Goeker M."/>
        </authorList>
    </citation>
    <scope>NUCLEOTIDE SEQUENCE [LARGE SCALE GENOMIC DNA]</scope>
    <source>
        <strain evidence="5 6">DSM 100346</strain>
    </source>
</reference>
<dbReference type="InterPro" id="IPR009057">
    <property type="entry name" value="Homeodomain-like_sf"/>
</dbReference>
<dbReference type="PROSITE" id="PS01124">
    <property type="entry name" value="HTH_ARAC_FAMILY_2"/>
    <property type="match status" value="1"/>
</dbReference>
<name>A0A316AH07_9BACT</name>
<keyword evidence="1" id="KW-0805">Transcription regulation</keyword>
<dbReference type="InterPro" id="IPR037923">
    <property type="entry name" value="HTH-like"/>
</dbReference>
<dbReference type="Pfam" id="PF02311">
    <property type="entry name" value="AraC_binding"/>
    <property type="match status" value="1"/>
</dbReference>
<dbReference type="Gene3D" id="1.10.10.60">
    <property type="entry name" value="Homeodomain-like"/>
    <property type="match status" value="1"/>
</dbReference>
<dbReference type="GO" id="GO:0043565">
    <property type="term" value="F:sequence-specific DNA binding"/>
    <property type="evidence" value="ECO:0007669"/>
    <property type="project" value="InterPro"/>
</dbReference>
<dbReference type="OrthoDB" id="9793451at2"/>
<gene>
    <name evidence="5" type="ORF">CLV98_10941</name>
</gene>
<evidence type="ECO:0000256" key="2">
    <source>
        <dbReference type="ARBA" id="ARBA00023125"/>
    </source>
</evidence>
<evidence type="ECO:0000313" key="5">
    <source>
        <dbReference type="EMBL" id="PWJ56932.1"/>
    </source>
</evidence>
<dbReference type="EMBL" id="QGDT01000009">
    <property type="protein sequence ID" value="PWJ56932.1"/>
    <property type="molecule type" value="Genomic_DNA"/>
</dbReference>
<evidence type="ECO:0000256" key="3">
    <source>
        <dbReference type="ARBA" id="ARBA00023163"/>
    </source>
</evidence>
<evidence type="ECO:0000259" key="4">
    <source>
        <dbReference type="PROSITE" id="PS01124"/>
    </source>
</evidence>
<dbReference type="InterPro" id="IPR018060">
    <property type="entry name" value="HTH_AraC"/>
</dbReference>
<accession>A0A316AH07</accession>
<feature type="domain" description="HTH araC/xylS-type" evidence="4">
    <location>
        <begin position="189"/>
        <end position="287"/>
    </location>
</feature>
<comment type="caution">
    <text evidence="5">The sequence shown here is derived from an EMBL/GenBank/DDBJ whole genome shotgun (WGS) entry which is preliminary data.</text>
</comment>
<organism evidence="5 6">
    <name type="scientific">Dyadobacter jejuensis</name>
    <dbReference type="NCBI Taxonomy" id="1082580"/>
    <lineage>
        <taxon>Bacteria</taxon>
        <taxon>Pseudomonadati</taxon>
        <taxon>Bacteroidota</taxon>
        <taxon>Cytophagia</taxon>
        <taxon>Cytophagales</taxon>
        <taxon>Spirosomataceae</taxon>
        <taxon>Dyadobacter</taxon>
    </lineage>
</organism>
<dbReference type="GO" id="GO:0003700">
    <property type="term" value="F:DNA-binding transcription factor activity"/>
    <property type="evidence" value="ECO:0007669"/>
    <property type="project" value="InterPro"/>
</dbReference>
<protein>
    <submittedName>
        <fullName evidence="5">AraC-like DNA-binding protein</fullName>
    </submittedName>
</protein>
<keyword evidence="6" id="KW-1185">Reference proteome</keyword>
<keyword evidence="3" id="KW-0804">Transcription</keyword>
<keyword evidence="2 5" id="KW-0238">DNA-binding</keyword>
<proteinExistence type="predicted"/>